<sequence>MALDQLLKLLLKLAKMLLLDGPGMDMNLRLELYMLLVHLDFYLNKVSDLF</sequence>
<evidence type="ECO:0000313" key="1">
    <source>
        <dbReference type="EMBL" id="KUM46105.1"/>
    </source>
</evidence>
<geneLocation type="mitochondrion" evidence="1"/>
<dbReference type="EMBL" id="LKAM01000013">
    <property type="protein sequence ID" value="KUM46105.1"/>
    <property type="molecule type" value="Genomic_DNA"/>
</dbReference>
<keyword evidence="1" id="KW-0496">Mitochondrion</keyword>
<dbReference type="AlphaFoldDB" id="A0A101LVI0"/>
<reference evidence="1" key="1">
    <citation type="journal article" date="2015" name="Genome Biol. Evol.">
        <title>Organellar Genomes of White Spruce (Picea glauca): Assembly and Annotation.</title>
        <authorList>
            <person name="Jackman S.D."/>
            <person name="Warren R.L."/>
            <person name="Gibb E.A."/>
            <person name="Vandervalk B.P."/>
            <person name="Mohamadi H."/>
            <person name="Chu J."/>
            <person name="Raymond A."/>
            <person name="Pleasance S."/>
            <person name="Coope R."/>
            <person name="Wildung M.R."/>
            <person name="Ritland C.E."/>
            <person name="Bousquet J."/>
            <person name="Jones S.J."/>
            <person name="Bohlmann J."/>
            <person name="Birol I."/>
        </authorList>
    </citation>
    <scope>NUCLEOTIDE SEQUENCE [LARGE SCALE GENOMIC DNA]</scope>
    <source>
        <tissue evidence="1">Flushing bud</tissue>
    </source>
</reference>
<organism evidence="1">
    <name type="scientific">Picea glauca</name>
    <name type="common">White spruce</name>
    <name type="synonym">Pinus glauca</name>
    <dbReference type="NCBI Taxonomy" id="3330"/>
    <lineage>
        <taxon>Eukaryota</taxon>
        <taxon>Viridiplantae</taxon>
        <taxon>Streptophyta</taxon>
        <taxon>Embryophyta</taxon>
        <taxon>Tracheophyta</taxon>
        <taxon>Spermatophyta</taxon>
        <taxon>Pinopsida</taxon>
        <taxon>Pinidae</taxon>
        <taxon>Conifers I</taxon>
        <taxon>Pinales</taxon>
        <taxon>Pinaceae</taxon>
        <taxon>Picea</taxon>
    </lineage>
</organism>
<gene>
    <name evidence="1" type="ORF">ABT39_MTgene1911</name>
</gene>
<proteinExistence type="predicted"/>
<accession>A0A101LVI0</accession>
<comment type="caution">
    <text evidence="1">The sequence shown here is derived from an EMBL/GenBank/DDBJ whole genome shotgun (WGS) entry which is preliminary data.</text>
</comment>
<name>A0A101LVI0_PICGL</name>
<protein>
    <submittedName>
        <fullName evidence="1">Uncharacterized protein</fullName>
    </submittedName>
</protein>